<feature type="transmembrane region" description="Helical" evidence="4">
    <location>
        <begin position="20"/>
        <end position="42"/>
    </location>
</feature>
<evidence type="ECO:0000256" key="2">
    <source>
        <dbReference type="ARBA" id="ARBA00022679"/>
    </source>
</evidence>
<dbReference type="AlphaFoldDB" id="A0A2Y9TZE8"/>
<dbReference type="PANTHER" id="PTHR10434">
    <property type="entry name" value="1-ACYL-SN-GLYCEROL-3-PHOSPHATE ACYLTRANSFERASE"/>
    <property type="match status" value="1"/>
</dbReference>
<dbReference type="KEGG" id="lpv:HYN51_10200"/>
<keyword evidence="3 6" id="KW-0012">Acyltransferase</keyword>
<feature type="domain" description="Phospholipid/glycerol acyltransferase" evidence="5">
    <location>
        <begin position="96"/>
        <end position="204"/>
    </location>
</feature>
<sequence>MAPIVTAQRHSSVLNRIWRIAATGFCFALFGIGGLLLSTFWFSTLRLLVKDRQRCIQLTQSSIRYSFKLFIWLMRFVRVLDYQFYGVEKLKQDAGCIVVANHPSLLDYVFLASCMPRCDCIVKQSLLNNFFVCGVIKSAGYIANSESEILLPQCKEILNNNGMILIFPEGTRTTPGKAMHLQRGAANIAVRCDANIRLVTIHCDQPVLTKQRKWYNIPKMKPLFQLVVKEKISAKDYAAEGDASPAIAARRLTRILSQKLIPEPIKTNEKK</sequence>
<keyword evidence="7" id="KW-1185">Reference proteome</keyword>
<dbReference type="OrthoDB" id="9812274at2"/>
<dbReference type="Proteomes" id="UP000244908">
    <property type="component" value="Chromosome"/>
</dbReference>
<dbReference type="SMART" id="SM00563">
    <property type="entry name" value="PlsC"/>
    <property type="match status" value="1"/>
</dbReference>
<dbReference type="PANTHER" id="PTHR10434:SF66">
    <property type="entry name" value="PHOSPHOLIPID_GLYCEROL ACYLTRANSFERASE DOMAIN-CONTAINING PROTEIN"/>
    <property type="match status" value="1"/>
</dbReference>
<evidence type="ECO:0000256" key="4">
    <source>
        <dbReference type="SAM" id="Phobius"/>
    </source>
</evidence>
<dbReference type="GO" id="GO:0003841">
    <property type="term" value="F:1-acylglycerol-3-phosphate O-acyltransferase activity"/>
    <property type="evidence" value="ECO:0007669"/>
    <property type="project" value="TreeGrafter"/>
</dbReference>
<protein>
    <submittedName>
        <fullName evidence="6">1-acyl-sn-glycerol-3-phosphate acyltransferase</fullName>
    </submittedName>
</protein>
<reference evidence="6 7" key="1">
    <citation type="journal article" date="2019" name="Int. J. Syst. Evol. Microbiol.">
        <title>Limnobaculum parvum gen. nov., sp. nov., isolated from a freshwater lake.</title>
        <authorList>
            <person name="Baek C."/>
            <person name="Shin S.K."/>
            <person name="Yi H."/>
        </authorList>
    </citation>
    <scope>NUCLEOTIDE SEQUENCE [LARGE SCALE GENOMIC DNA]</scope>
    <source>
        <strain evidence="6 7">HYN0051</strain>
    </source>
</reference>
<keyword evidence="4" id="KW-0812">Transmembrane</keyword>
<proteinExistence type="predicted"/>
<gene>
    <name evidence="6" type="ORF">HYN51_10200</name>
</gene>
<comment type="pathway">
    <text evidence="1">Lipid metabolism.</text>
</comment>
<dbReference type="GO" id="GO:0006654">
    <property type="term" value="P:phosphatidic acid biosynthetic process"/>
    <property type="evidence" value="ECO:0007669"/>
    <property type="project" value="TreeGrafter"/>
</dbReference>
<organism evidence="6 7">
    <name type="scientific">Limnobaculum parvum</name>
    <dbReference type="NCBI Taxonomy" id="2172103"/>
    <lineage>
        <taxon>Bacteria</taxon>
        <taxon>Pseudomonadati</taxon>
        <taxon>Pseudomonadota</taxon>
        <taxon>Gammaproteobacteria</taxon>
        <taxon>Enterobacterales</taxon>
        <taxon>Budviciaceae</taxon>
        <taxon>Limnobaculum</taxon>
    </lineage>
</organism>
<evidence type="ECO:0000313" key="6">
    <source>
        <dbReference type="EMBL" id="AWH88891.1"/>
    </source>
</evidence>
<accession>A0A2Y9TZE8</accession>
<evidence type="ECO:0000313" key="7">
    <source>
        <dbReference type="Proteomes" id="UP000244908"/>
    </source>
</evidence>
<dbReference type="RefSeq" id="WP_108900947.1">
    <property type="nucleotide sequence ID" value="NZ_CP029185.2"/>
</dbReference>
<keyword evidence="2" id="KW-0808">Transferase</keyword>
<dbReference type="Pfam" id="PF01553">
    <property type="entry name" value="Acyltransferase"/>
    <property type="match status" value="1"/>
</dbReference>
<evidence type="ECO:0000256" key="1">
    <source>
        <dbReference type="ARBA" id="ARBA00005189"/>
    </source>
</evidence>
<dbReference type="CDD" id="cd07989">
    <property type="entry name" value="LPLAT_AGPAT-like"/>
    <property type="match status" value="1"/>
</dbReference>
<dbReference type="InterPro" id="IPR002123">
    <property type="entry name" value="Plipid/glycerol_acylTrfase"/>
</dbReference>
<dbReference type="EMBL" id="CP029185">
    <property type="protein sequence ID" value="AWH88891.1"/>
    <property type="molecule type" value="Genomic_DNA"/>
</dbReference>
<name>A0A2Y9TZE8_9GAMM</name>
<keyword evidence="4" id="KW-1133">Transmembrane helix</keyword>
<keyword evidence="4" id="KW-0472">Membrane</keyword>
<evidence type="ECO:0000259" key="5">
    <source>
        <dbReference type="SMART" id="SM00563"/>
    </source>
</evidence>
<evidence type="ECO:0000256" key="3">
    <source>
        <dbReference type="ARBA" id="ARBA00023315"/>
    </source>
</evidence>
<dbReference type="SUPFAM" id="SSF69593">
    <property type="entry name" value="Glycerol-3-phosphate (1)-acyltransferase"/>
    <property type="match status" value="1"/>
</dbReference>